<dbReference type="Proteomes" id="UP000321405">
    <property type="component" value="Unassembled WGS sequence"/>
</dbReference>
<dbReference type="RefSeq" id="WP_147092014.1">
    <property type="nucleotide sequence ID" value="NZ_BJVC01000001.1"/>
</dbReference>
<evidence type="ECO:0000259" key="7">
    <source>
        <dbReference type="Pfam" id="PF00479"/>
    </source>
</evidence>
<feature type="active site" description="Proton acceptor" evidence="6">
    <location>
        <position position="259"/>
    </location>
</feature>
<evidence type="ECO:0000313" key="10">
    <source>
        <dbReference type="Proteomes" id="UP000321405"/>
    </source>
</evidence>
<dbReference type="PANTHER" id="PTHR23429:SF0">
    <property type="entry name" value="GLUCOSE-6-PHOSPHATE 1-DEHYDROGENASE"/>
    <property type="match status" value="1"/>
</dbReference>
<dbReference type="OrthoDB" id="9802739at2"/>
<dbReference type="PRINTS" id="PR00079">
    <property type="entry name" value="G6PDHDRGNASE"/>
</dbReference>
<comment type="pathway">
    <text evidence="1 6">Carbohydrate degradation; pentose phosphate pathway; D-ribulose 5-phosphate from D-glucose 6-phosphate (oxidative stage): step 1/3.</text>
</comment>
<feature type="binding site" evidence="6">
    <location>
        <begin position="111"/>
        <end position="112"/>
    </location>
    <ligand>
        <name>NADP(+)</name>
        <dbReference type="ChEBI" id="CHEBI:58349"/>
    </ligand>
</feature>
<feature type="binding site" evidence="6">
    <location>
        <position position="61"/>
    </location>
    <ligand>
        <name>NADP(+)</name>
        <dbReference type="ChEBI" id="CHEBI:58349"/>
    </ligand>
</feature>
<keyword evidence="5 6" id="KW-0119">Carbohydrate metabolism</keyword>
<dbReference type="InterPro" id="IPR022674">
    <property type="entry name" value="G6P_DH_NAD-bd"/>
</dbReference>
<evidence type="ECO:0000256" key="3">
    <source>
        <dbReference type="ARBA" id="ARBA00022857"/>
    </source>
</evidence>
<dbReference type="Gene3D" id="3.40.50.720">
    <property type="entry name" value="NAD(P)-binding Rossmann-like Domain"/>
    <property type="match status" value="1"/>
</dbReference>
<comment type="caution">
    <text evidence="9">The sequence shown here is derived from an EMBL/GenBank/DDBJ whole genome shotgun (WGS) entry which is preliminary data.</text>
</comment>
<proteinExistence type="inferred from homology"/>
<accession>A0A511BL50</accession>
<gene>
    <name evidence="6 9" type="primary">zwf</name>
    <name evidence="9" type="ORF">SSA02_01380</name>
</gene>
<dbReference type="GO" id="GO:0005829">
    <property type="term" value="C:cytosol"/>
    <property type="evidence" value="ECO:0007669"/>
    <property type="project" value="TreeGrafter"/>
</dbReference>
<dbReference type="InterPro" id="IPR022675">
    <property type="entry name" value="G6P_DH_C"/>
</dbReference>
<dbReference type="GO" id="GO:0009051">
    <property type="term" value="P:pentose-phosphate shunt, oxidative branch"/>
    <property type="evidence" value="ECO:0007669"/>
    <property type="project" value="TreeGrafter"/>
</dbReference>
<dbReference type="EC" id="1.1.1.49" evidence="6"/>
<feature type="domain" description="Glucose-6-phosphate dehydrogenase C-terminal" evidence="8">
    <location>
        <begin position="208"/>
        <end position="497"/>
    </location>
</feature>
<evidence type="ECO:0000256" key="4">
    <source>
        <dbReference type="ARBA" id="ARBA00023002"/>
    </source>
</evidence>
<comment type="caution">
    <text evidence="6">Lacks conserved residue(s) required for the propagation of feature annotation.</text>
</comment>
<keyword evidence="2 6" id="KW-0313">Glucose metabolism</keyword>
<dbReference type="AlphaFoldDB" id="A0A511BL50"/>
<keyword evidence="10" id="KW-1185">Reference proteome</keyword>
<dbReference type="SUPFAM" id="SSF51735">
    <property type="entry name" value="NAD(P)-binding Rossmann-fold domains"/>
    <property type="match status" value="1"/>
</dbReference>
<comment type="similarity">
    <text evidence="6">Belongs to the glucose-6-phosphate dehydrogenase family.</text>
</comment>
<feature type="binding site" evidence="6">
    <location>
        <position position="355"/>
    </location>
    <ligand>
        <name>substrate</name>
    </ligand>
</feature>
<feature type="domain" description="Glucose-6-phosphate dehydrogenase NAD-binding" evidence="7">
    <location>
        <begin position="24"/>
        <end position="204"/>
    </location>
</feature>
<dbReference type="EMBL" id="BJVC01000001">
    <property type="protein sequence ID" value="GEL00975.1"/>
    <property type="molecule type" value="Genomic_DNA"/>
</dbReference>
<evidence type="ECO:0000256" key="5">
    <source>
        <dbReference type="ARBA" id="ARBA00023277"/>
    </source>
</evidence>
<reference evidence="9 10" key="1">
    <citation type="submission" date="2019-07" db="EMBL/GenBank/DDBJ databases">
        <title>Whole genome shotgun sequence of Swaminathania salitolerans NBRC 104436.</title>
        <authorList>
            <person name="Hosoyama A."/>
            <person name="Uohara A."/>
            <person name="Ohji S."/>
            <person name="Ichikawa N."/>
        </authorList>
    </citation>
    <scope>NUCLEOTIDE SEQUENCE [LARGE SCALE GENOMIC DNA]</scope>
    <source>
        <strain evidence="9 10">NBRC 104436</strain>
    </source>
</reference>
<feature type="binding site" evidence="6">
    <location>
        <position position="167"/>
    </location>
    <ligand>
        <name>NADP(+)</name>
        <dbReference type="ChEBI" id="CHEBI:58349"/>
    </ligand>
</feature>
<dbReference type="Pfam" id="PF02781">
    <property type="entry name" value="G6PD_C"/>
    <property type="match status" value="1"/>
</dbReference>
<evidence type="ECO:0000313" key="9">
    <source>
        <dbReference type="EMBL" id="GEL00975.1"/>
    </source>
</evidence>
<feature type="binding site" evidence="6">
    <location>
        <position position="201"/>
    </location>
    <ligand>
        <name>substrate</name>
    </ligand>
</feature>
<dbReference type="GO" id="GO:0050661">
    <property type="term" value="F:NADP binding"/>
    <property type="evidence" value="ECO:0007669"/>
    <property type="project" value="UniProtKB-UniRule"/>
</dbReference>
<dbReference type="NCBIfam" id="TIGR00871">
    <property type="entry name" value="zwf"/>
    <property type="match status" value="1"/>
</dbReference>
<evidence type="ECO:0000259" key="8">
    <source>
        <dbReference type="Pfam" id="PF02781"/>
    </source>
</evidence>
<protein>
    <recommendedName>
        <fullName evidence="6">Glucose-6-phosphate 1-dehydrogenase</fullName>
        <shortName evidence="6">G6PD</shortName>
        <ecNumber evidence="6">1.1.1.49</ecNumber>
    </recommendedName>
</protein>
<dbReference type="Pfam" id="PF00479">
    <property type="entry name" value="G6PD_N"/>
    <property type="match status" value="1"/>
</dbReference>
<dbReference type="PANTHER" id="PTHR23429">
    <property type="entry name" value="GLUCOSE-6-PHOSPHATE 1-DEHYDROGENASE G6PD"/>
    <property type="match status" value="1"/>
</dbReference>
<evidence type="ECO:0000256" key="2">
    <source>
        <dbReference type="ARBA" id="ARBA00022526"/>
    </source>
</evidence>
<name>A0A511BL50_9PROT</name>
<keyword evidence="3 6" id="KW-0521">NADP</keyword>
<dbReference type="UniPathway" id="UPA00115">
    <property type="reaction ID" value="UER00408"/>
</dbReference>
<dbReference type="InterPro" id="IPR001282">
    <property type="entry name" value="G6P_DH"/>
</dbReference>
<organism evidence="9 10">
    <name type="scientific">Swaminathania salitolerans</name>
    <dbReference type="NCBI Taxonomy" id="182838"/>
    <lineage>
        <taxon>Bacteria</taxon>
        <taxon>Pseudomonadati</taxon>
        <taxon>Pseudomonadota</taxon>
        <taxon>Alphaproteobacteria</taxon>
        <taxon>Acetobacterales</taxon>
        <taxon>Acetobacteraceae</taxon>
        <taxon>Swaminathania</taxon>
    </lineage>
</organism>
<dbReference type="Gene3D" id="3.30.360.10">
    <property type="entry name" value="Dihydrodipicolinate Reductase, domain 2"/>
    <property type="match status" value="1"/>
</dbReference>
<dbReference type="SUPFAM" id="SSF55347">
    <property type="entry name" value="Glyceraldehyde-3-phosphate dehydrogenase-like, C-terminal domain"/>
    <property type="match status" value="1"/>
</dbReference>
<dbReference type="HAMAP" id="MF_00966">
    <property type="entry name" value="G6PD"/>
    <property type="match status" value="1"/>
</dbReference>
<sequence>MPTQPETLHEALESVPGSRPCRLVVFGAGGDLTRRLLMPSLYDLATVDALPDGFAIIAVDRAPRSAEAWADGLFTLMQADGKDPSAEFSCDRIDEEAWRRLTHEASYIEGDLTKPDVYTTLRDALAGKDAIFYCAVAARFFGTIADSLGEAGLLDAQDGFRRIVIEKPFGHDLASAQALNARILSHADESQIYRIDHFMGKEANQGILVARFANVLFEPIWRREYIDHVQITAAETIGVEKRGSFYEPTGALRDMVPNHLFVLLSLIAMEPPSSLASEAVRAEKTRLLQAIRPVSPDDTVRGQYAQGRINGRDVPGYREEEGVAPDSRTETFVAMKLMIDNWRWGGVPFYLRTGKRMNGRRTEINVVFRKPPYALFDQNLEDPRIGNVIRFLLDPVRGVTMNFDVKQPGLEEVVAPAASRFLYDDVFPKAPNVGYEALLHDCMKGNQMLFQSAATIEAAWSAVDPIVNSKDMPHVYAAGTEGPDAAHALLARDGRNWLPVT</sequence>
<feature type="binding site" evidence="6">
    <location>
        <position position="197"/>
    </location>
    <ligand>
        <name>substrate</name>
    </ligand>
</feature>
<keyword evidence="4 6" id="KW-0560">Oxidoreductase</keyword>
<dbReference type="GO" id="GO:0004345">
    <property type="term" value="F:glucose-6-phosphate dehydrogenase activity"/>
    <property type="evidence" value="ECO:0007669"/>
    <property type="project" value="UniProtKB-UniRule"/>
</dbReference>
<feature type="binding site" evidence="6">
    <location>
        <position position="254"/>
    </location>
    <ligand>
        <name>substrate</name>
    </ligand>
</feature>
<dbReference type="InterPro" id="IPR036291">
    <property type="entry name" value="NAD(P)-bd_dom_sf"/>
</dbReference>
<evidence type="ECO:0000256" key="1">
    <source>
        <dbReference type="ARBA" id="ARBA00004937"/>
    </source>
</evidence>
<dbReference type="PIRSF" id="PIRSF000110">
    <property type="entry name" value="G6PD"/>
    <property type="match status" value="1"/>
</dbReference>
<comment type="catalytic activity">
    <reaction evidence="6">
        <text>D-glucose 6-phosphate + NADP(+) = 6-phospho-D-glucono-1,5-lactone + NADPH + H(+)</text>
        <dbReference type="Rhea" id="RHEA:15841"/>
        <dbReference type="ChEBI" id="CHEBI:15378"/>
        <dbReference type="ChEBI" id="CHEBI:57783"/>
        <dbReference type="ChEBI" id="CHEBI:57955"/>
        <dbReference type="ChEBI" id="CHEBI:58349"/>
        <dbReference type="ChEBI" id="CHEBI:61548"/>
        <dbReference type="EC" id="1.1.1.49"/>
    </reaction>
</comment>
<feature type="binding site" evidence="6">
    <location>
        <position position="235"/>
    </location>
    <ligand>
        <name>substrate</name>
    </ligand>
</feature>
<comment type="function">
    <text evidence="6">Catalyzes the oxidation of glucose 6-phosphate to 6-phosphogluconolactone.</text>
</comment>
<dbReference type="GO" id="GO:0006006">
    <property type="term" value="P:glucose metabolic process"/>
    <property type="evidence" value="ECO:0007669"/>
    <property type="project" value="UniProtKB-KW"/>
</dbReference>
<evidence type="ECO:0000256" key="6">
    <source>
        <dbReference type="HAMAP-Rule" id="MF_00966"/>
    </source>
</evidence>